<reference evidence="2 3" key="2">
    <citation type="journal article" date="2015" name="Eukaryot. Cell">
        <title>Asexual propagation of a virulent clone complex in a human and feline outbreak of sporotrichosis.</title>
        <authorList>
            <person name="Teixeira Mde M."/>
            <person name="Rodrigues A.M."/>
            <person name="Tsui C.K."/>
            <person name="de Almeida L.G."/>
            <person name="Van Diepeningen A.D."/>
            <person name="van den Ende B.G."/>
            <person name="Fernandes G.F."/>
            <person name="Kano R."/>
            <person name="Hamelin R.C."/>
            <person name="Lopes-Bezerra L.M."/>
            <person name="Vasconcelos A.T."/>
            <person name="de Hoog S."/>
            <person name="de Camargo Z.P."/>
            <person name="Felipe M.S."/>
        </authorList>
    </citation>
    <scope>NUCLEOTIDE SEQUENCE [LARGE SCALE GENOMIC DNA]</scope>
    <source>
        <strain evidence="2 3">1099-18</strain>
    </source>
</reference>
<evidence type="ECO:0000313" key="3">
    <source>
        <dbReference type="Proteomes" id="UP000033710"/>
    </source>
</evidence>
<dbReference type="Proteomes" id="UP000033710">
    <property type="component" value="Unassembled WGS sequence"/>
</dbReference>
<gene>
    <name evidence="2" type="ORF">SPSK_10190</name>
</gene>
<organism evidence="2 3">
    <name type="scientific">Sporothrix schenckii 1099-18</name>
    <dbReference type="NCBI Taxonomy" id="1397361"/>
    <lineage>
        <taxon>Eukaryota</taxon>
        <taxon>Fungi</taxon>
        <taxon>Dikarya</taxon>
        <taxon>Ascomycota</taxon>
        <taxon>Pezizomycotina</taxon>
        <taxon>Sordariomycetes</taxon>
        <taxon>Sordariomycetidae</taxon>
        <taxon>Ophiostomatales</taxon>
        <taxon>Ophiostomataceae</taxon>
        <taxon>Sporothrix</taxon>
    </lineage>
</organism>
<dbReference type="OrthoDB" id="10286617at2759"/>
<sequence>MPLAHATGKIPDKFTAAQPSDAFRLLASYRSFQSGSSADIPTHFVHGVAVLKMQMNSQHDDQPCRRTPDDEKPLNGE</sequence>
<dbReference type="VEuPathDB" id="FungiDB:SPSK_10190"/>
<accession>A0A0F2M5N4</accession>
<feature type="region of interest" description="Disordered" evidence="1">
    <location>
        <begin position="55"/>
        <end position="77"/>
    </location>
</feature>
<feature type="compositionally biased region" description="Basic and acidic residues" evidence="1">
    <location>
        <begin position="58"/>
        <end position="77"/>
    </location>
</feature>
<reference evidence="2 3" key="1">
    <citation type="journal article" date="2014" name="BMC Genomics">
        <title>Comparative genomics of the major fungal agents of human and animal Sporotrichosis: Sporothrix schenckii and Sporothrix brasiliensis.</title>
        <authorList>
            <person name="Teixeira M.M."/>
            <person name="de Almeida L.G."/>
            <person name="Kubitschek-Barreira P."/>
            <person name="Alves F.L."/>
            <person name="Kioshima E.S."/>
            <person name="Abadio A.K."/>
            <person name="Fernandes L."/>
            <person name="Derengowski L.S."/>
            <person name="Ferreira K.S."/>
            <person name="Souza R.C."/>
            <person name="Ruiz J.C."/>
            <person name="de Andrade N.C."/>
            <person name="Paes H.C."/>
            <person name="Nicola A.M."/>
            <person name="Albuquerque P."/>
            <person name="Gerber A.L."/>
            <person name="Martins V.P."/>
            <person name="Peconick L.D."/>
            <person name="Neto A.V."/>
            <person name="Chaucanez C.B."/>
            <person name="Silva P.A."/>
            <person name="Cunha O.L."/>
            <person name="de Oliveira F.F."/>
            <person name="dos Santos T.C."/>
            <person name="Barros A.L."/>
            <person name="Soares M.A."/>
            <person name="de Oliveira L.M."/>
            <person name="Marini M.M."/>
            <person name="Villalobos-Duno H."/>
            <person name="Cunha M.M."/>
            <person name="de Hoog S."/>
            <person name="da Silveira J.F."/>
            <person name="Henrissat B."/>
            <person name="Nino-Vega G.A."/>
            <person name="Cisalpino P.S."/>
            <person name="Mora-Montes H.M."/>
            <person name="Almeida S.R."/>
            <person name="Stajich J.E."/>
            <person name="Lopes-Bezerra L.M."/>
            <person name="Vasconcelos A.T."/>
            <person name="Felipe M.S."/>
        </authorList>
    </citation>
    <scope>NUCLEOTIDE SEQUENCE [LARGE SCALE GENOMIC DNA]</scope>
    <source>
        <strain evidence="2 3">1099-18</strain>
    </source>
</reference>
<comment type="caution">
    <text evidence="2">The sequence shown here is derived from an EMBL/GenBank/DDBJ whole genome shotgun (WGS) entry which is preliminary data.</text>
</comment>
<evidence type="ECO:0000256" key="1">
    <source>
        <dbReference type="SAM" id="MobiDB-lite"/>
    </source>
</evidence>
<evidence type="ECO:0000313" key="2">
    <source>
        <dbReference type="EMBL" id="KJR84105.1"/>
    </source>
</evidence>
<dbReference type="EMBL" id="AXCR01000007">
    <property type="protein sequence ID" value="KJR84105.1"/>
    <property type="molecule type" value="Genomic_DNA"/>
</dbReference>
<dbReference type="RefSeq" id="XP_016586781.1">
    <property type="nucleotide sequence ID" value="XM_016736739.1"/>
</dbReference>
<name>A0A0F2M5N4_SPOSC</name>
<dbReference type="AlphaFoldDB" id="A0A0F2M5N4"/>
<dbReference type="GeneID" id="27672016"/>
<protein>
    <submittedName>
        <fullName evidence="2">Uncharacterized protein</fullName>
    </submittedName>
</protein>
<proteinExistence type="predicted"/>
<dbReference type="KEGG" id="ssck:SPSK_10190"/>